<evidence type="ECO:0000313" key="4">
    <source>
        <dbReference type="Proteomes" id="UP000540191"/>
    </source>
</evidence>
<dbReference type="Pfam" id="PF13460">
    <property type="entry name" value="NAD_binding_10"/>
    <property type="match status" value="1"/>
</dbReference>
<reference evidence="3 4" key="1">
    <citation type="submission" date="2020-08" db="EMBL/GenBank/DDBJ databases">
        <title>Sequencing the genomes of 1000 actinobacteria strains.</title>
        <authorList>
            <person name="Klenk H.-P."/>
        </authorList>
    </citation>
    <scope>NUCLEOTIDE SEQUENCE [LARGE SCALE GENOMIC DNA]</scope>
    <source>
        <strain evidence="3 4">DSM 23974</strain>
    </source>
</reference>
<dbReference type="PANTHER" id="PTHR15020:SF50">
    <property type="entry name" value="UPF0659 PROTEIN YMR090W"/>
    <property type="match status" value="1"/>
</dbReference>
<keyword evidence="4" id="KW-1185">Reference proteome</keyword>
<feature type="region of interest" description="Disordered" evidence="1">
    <location>
        <begin position="162"/>
        <end position="185"/>
    </location>
</feature>
<dbReference type="AlphaFoldDB" id="A0A7W7M3Z5"/>
<dbReference type="PANTHER" id="PTHR15020">
    <property type="entry name" value="FLAVIN REDUCTASE-RELATED"/>
    <property type="match status" value="1"/>
</dbReference>
<protein>
    <submittedName>
        <fullName evidence="3">Uncharacterized protein YbjT (DUF2867 family)</fullName>
    </submittedName>
</protein>
<evidence type="ECO:0000256" key="1">
    <source>
        <dbReference type="SAM" id="MobiDB-lite"/>
    </source>
</evidence>
<dbReference type="Proteomes" id="UP000540191">
    <property type="component" value="Unassembled WGS sequence"/>
</dbReference>
<dbReference type="InterPro" id="IPR016040">
    <property type="entry name" value="NAD(P)-bd_dom"/>
</dbReference>
<sequence length="223" mass="23142">MSRILLIGGHGKVALQAAPLLTEAGHEVTSVIRNPEHTHDVEATGATALVLDVEHADETRLAEAMTGMDAVVFSAGAGAGSAPERTRAVDHDAAIASMRAAADAGVRRYVMVSYLGASLKHGVPADDPFHTYAQAKAEADEHLRGTDLDWTILGPALLTDAEPTGRVTVDPTPAEQGGPAAETSRGNVARAIVTALAEPATVRRQIEFVDGQTPLAQAFGGSR</sequence>
<gene>
    <name evidence="3" type="ORF">HDA30_001622</name>
</gene>
<evidence type="ECO:0000259" key="2">
    <source>
        <dbReference type="Pfam" id="PF13460"/>
    </source>
</evidence>
<accession>A0A7W7M3Z5</accession>
<dbReference type="CDD" id="cd05243">
    <property type="entry name" value="SDR_a5"/>
    <property type="match status" value="1"/>
</dbReference>
<dbReference type="SUPFAM" id="SSF51735">
    <property type="entry name" value="NAD(P)-binding Rossmann-fold domains"/>
    <property type="match status" value="1"/>
</dbReference>
<proteinExistence type="predicted"/>
<comment type="caution">
    <text evidence="3">The sequence shown here is derived from an EMBL/GenBank/DDBJ whole genome shotgun (WGS) entry which is preliminary data.</text>
</comment>
<dbReference type="EMBL" id="JACHNA010000001">
    <property type="protein sequence ID" value="MBB4736114.1"/>
    <property type="molecule type" value="Genomic_DNA"/>
</dbReference>
<dbReference type="RefSeq" id="WP_158496267.1">
    <property type="nucleotide sequence ID" value="NZ_JACHNA010000001.1"/>
</dbReference>
<name>A0A7W7M3Z5_9MICC</name>
<organism evidence="3 4">
    <name type="scientific">Micrococcus cohnii</name>
    <dbReference type="NCBI Taxonomy" id="993416"/>
    <lineage>
        <taxon>Bacteria</taxon>
        <taxon>Bacillati</taxon>
        <taxon>Actinomycetota</taxon>
        <taxon>Actinomycetes</taxon>
        <taxon>Micrococcales</taxon>
        <taxon>Micrococcaceae</taxon>
        <taxon>Micrococcus</taxon>
    </lineage>
</organism>
<feature type="domain" description="NAD(P)-binding" evidence="2">
    <location>
        <begin position="8"/>
        <end position="199"/>
    </location>
</feature>
<evidence type="ECO:0000313" key="3">
    <source>
        <dbReference type="EMBL" id="MBB4736114.1"/>
    </source>
</evidence>
<dbReference type="InterPro" id="IPR036291">
    <property type="entry name" value="NAD(P)-bd_dom_sf"/>
</dbReference>
<dbReference type="Gene3D" id="3.40.50.720">
    <property type="entry name" value="NAD(P)-binding Rossmann-like Domain"/>
    <property type="match status" value="1"/>
</dbReference>